<gene>
    <name evidence="1" type="ORF">PSAB_05880</name>
</gene>
<dbReference type="eggNOG" id="ENOG502ZW7E">
    <property type="taxonomic scope" value="Bacteria"/>
</dbReference>
<reference evidence="1 2" key="1">
    <citation type="journal article" date="2014" name="PLoS Genet.">
        <title>Comparative Genomic Analysis of N2-Fixing and Non-N2-Fixing Paenibacillus spp.: Organization, Evolution and Expression of the Nitrogen Fixation Genes.</title>
        <authorList>
            <person name="Xie J.B."/>
            <person name="Du Z."/>
            <person name="Bai L."/>
            <person name="Tian C."/>
            <person name="Zhang Y."/>
            <person name="Xie J.Y."/>
            <person name="Wang T."/>
            <person name="Liu X."/>
            <person name="Chen X."/>
            <person name="Cheng Q."/>
            <person name="Chen S."/>
            <person name="Li J."/>
        </authorList>
    </citation>
    <scope>NUCLEOTIDE SEQUENCE [LARGE SCALE GENOMIC DNA]</scope>
    <source>
        <strain evidence="1 2">T27</strain>
    </source>
</reference>
<dbReference type="EMBL" id="CP004078">
    <property type="protein sequence ID" value="AHV96112.1"/>
    <property type="molecule type" value="Genomic_DNA"/>
</dbReference>
<dbReference type="Proteomes" id="UP000019772">
    <property type="component" value="Chromosome"/>
</dbReference>
<dbReference type="KEGG" id="psab:PSAB_05880"/>
<evidence type="ECO:0000313" key="1">
    <source>
        <dbReference type="EMBL" id="AHV96112.1"/>
    </source>
</evidence>
<dbReference type="HOGENOM" id="CLU_172528_0_0_9"/>
<protein>
    <recommendedName>
        <fullName evidence="3">HTH LytTR-type domain-containing protein</fullName>
    </recommendedName>
</protein>
<organism evidence="1 2">
    <name type="scientific">Paenibacillus sabinae T27</name>
    <dbReference type="NCBI Taxonomy" id="1268072"/>
    <lineage>
        <taxon>Bacteria</taxon>
        <taxon>Bacillati</taxon>
        <taxon>Bacillota</taxon>
        <taxon>Bacilli</taxon>
        <taxon>Bacillales</taxon>
        <taxon>Paenibacillaceae</taxon>
        <taxon>Paenibacillus</taxon>
    </lineage>
</organism>
<sequence length="111" mass="12707">MKIPVVRMKTTGDVDKDFVEIDLVKDVNFVYKWQKTKNSIECLAFFTSNGTYLALTTLREASISFSKYGYKPLDSSTLVNLSRIMETEPAENGSKITFIDHTVTFVRRKLI</sequence>
<evidence type="ECO:0008006" key="3">
    <source>
        <dbReference type="Google" id="ProtNLM"/>
    </source>
</evidence>
<proteinExistence type="predicted"/>
<keyword evidence="2" id="KW-1185">Reference proteome</keyword>
<dbReference type="RefSeq" id="WP_025333674.1">
    <property type="nucleotide sequence ID" value="NZ_CP004078.1"/>
</dbReference>
<evidence type="ECO:0000313" key="2">
    <source>
        <dbReference type="Proteomes" id="UP000019772"/>
    </source>
</evidence>
<name>X4ZF77_9BACL</name>
<dbReference type="AlphaFoldDB" id="X4ZF77"/>
<accession>X4ZF77</accession>
<dbReference type="OrthoDB" id="2627383at2"/>